<evidence type="ECO:0000313" key="1">
    <source>
        <dbReference type="EMBL" id="GIY48711.1"/>
    </source>
</evidence>
<dbReference type="EMBL" id="BPLQ01010149">
    <property type="protein sequence ID" value="GIY48711.1"/>
    <property type="molecule type" value="Genomic_DNA"/>
</dbReference>
<organism evidence="1 2">
    <name type="scientific">Caerostris darwini</name>
    <dbReference type="NCBI Taxonomy" id="1538125"/>
    <lineage>
        <taxon>Eukaryota</taxon>
        <taxon>Metazoa</taxon>
        <taxon>Ecdysozoa</taxon>
        <taxon>Arthropoda</taxon>
        <taxon>Chelicerata</taxon>
        <taxon>Arachnida</taxon>
        <taxon>Araneae</taxon>
        <taxon>Araneomorphae</taxon>
        <taxon>Entelegynae</taxon>
        <taxon>Araneoidea</taxon>
        <taxon>Araneidae</taxon>
        <taxon>Caerostris</taxon>
    </lineage>
</organism>
<comment type="caution">
    <text evidence="1">The sequence shown here is derived from an EMBL/GenBank/DDBJ whole genome shotgun (WGS) entry which is preliminary data.</text>
</comment>
<name>A0AAV4TT86_9ARAC</name>
<dbReference type="Proteomes" id="UP001054837">
    <property type="component" value="Unassembled WGS sequence"/>
</dbReference>
<proteinExistence type="predicted"/>
<gene>
    <name evidence="1" type="ORF">CDAR_314551</name>
</gene>
<accession>A0AAV4TT86</accession>
<reference evidence="1 2" key="1">
    <citation type="submission" date="2021-06" db="EMBL/GenBank/DDBJ databases">
        <title>Caerostris darwini draft genome.</title>
        <authorList>
            <person name="Kono N."/>
            <person name="Arakawa K."/>
        </authorList>
    </citation>
    <scope>NUCLEOTIDE SEQUENCE [LARGE SCALE GENOMIC DNA]</scope>
</reference>
<sequence>MLMKYCSESRKSWNSPERWLIIRSRFAPLVLRNGLVQPPCFKSPGFLRRGAGARLRTTNRRPGAPPTLFFGNYSTQWPPRKNKIKATGAVSYGVVNSERFNVLLTGLESHIGLTLSLMVWGPLHAHSTTSGSNSLSTSPLHNH</sequence>
<evidence type="ECO:0000313" key="2">
    <source>
        <dbReference type="Proteomes" id="UP001054837"/>
    </source>
</evidence>
<keyword evidence="2" id="KW-1185">Reference proteome</keyword>
<dbReference type="AlphaFoldDB" id="A0AAV4TT86"/>
<protein>
    <submittedName>
        <fullName evidence="1">Uncharacterized protein</fullName>
    </submittedName>
</protein>